<gene>
    <name evidence="1" type="ORF">OF850_22380</name>
</gene>
<dbReference type="Proteomes" id="UP001526430">
    <property type="component" value="Unassembled WGS sequence"/>
</dbReference>
<sequence>MLLTKEYQIALDELQRVMLQQQHALDVFGSGSAEFLEAAKRAAELQSRLKAAQRVRLVVAAWREPD</sequence>
<comment type="caution">
    <text evidence="1">The sequence shown here is derived from an EMBL/GenBank/DDBJ whole genome shotgun (WGS) entry which is preliminary data.</text>
</comment>
<name>A0ABT3P1P9_9PROT</name>
<reference evidence="1 2" key="1">
    <citation type="submission" date="2022-10" db="EMBL/GenBank/DDBJ databases">
        <title>Roseococcus glaciei nov., sp. nov., isolated from glacier.</title>
        <authorList>
            <person name="Liu Q."/>
            <person name="Xin Y.-H."/>
        </authorList>
    </citation>
    <scope>NUCLEOTIDE SEQUENCE [LARGE SCALE GENOMIC DNA]</scope>
    <source>
        <strain evidence="1 2">MDT2-1-1</strain>
    </source>
</reference>
<evidence type="ECO:0000313" key="1">
    <source>
        <dbReference type="EMBL" id="MCW8088332.1"/>
    </source>
</evidence>
<evidence type="ECO:0000313" key="2">
    <source>
        <dbReference type="Proteomes" id="UP001526430"/>
    </source>
</evidence>
<protein>
    <submittedName>
        <fullName evidence="1">Uncharacterized protein</fullName>
    </submittedName>
</protein>
<proteinExistence type="predicted"/>
<organism evidence="1 2">
    <name type="scientific">Sabulicella glaciei</name>
    <dbReference type="NCBI Taxonomy" id="2984948"/>
    <lineage>
        <taxon>Bacteria</taxon>
        <taxon>Pseudomonadati</taxon>
        <taxon>Pseudomonadota</taxon>
        <taxon>Alphaproteobacteria</taxon>
        <taxon>Acetobacterales</taxon>
        <taxon>Acetobacteraceae</taxon>
        <taxon>Sabulicella</taxon>
    </lineage>
</organism>
<dbReference type="RefSeq" id="WP_301592530.1">
    <property type="nucleotide sequence ID" value="NZ_JAPFQI010000033.1"/>
</dbReference>
<dbReference type="EMBL" id="JAPFQI010000033">
    <property type="protein sequence ID" value="MCW8088332.1"/>
    <property type="molecule type" value="Genomic_DNA"/>
</dbReference>
<keyword evidence="2" id="KW-1185">Reference proteome</keyword>
<accession>A0ABT3P1P9</accession>